<reference evidence="3" key="1">
    <citation type="journal article" date="2015" name="Nature">
        <title>Complex archaea that bridge the gap between prokaryotes and eukaryotes.</title>
        <authorList>
            <person name="Spang A."/>
            <person name="Saw J.H."/>
            <person name="Jorgensen S.L."/>
            <person name="Zaremba-Niedzwiedzka K."/>
            <person name="Martijn J."/>
            <person name="Lind A.E."/>
            <person name="van Eijk R."/>
            <person name="Schleper C."/>
            <person name="Guy L."/>
            <person name="Ettema T.J."/>
        </authorList>
    </citation>
    <scope>NUCLEOTIDE SEQUENCE</scope>
</reference>
<dbReference type="Pfam" id="PF01850">
    <property type="entry name" value="PIN"/>
    <property type="match status" value="1"/>
</dbReference>
<dbReference type="CDD" id="cd09873">
    <property type="entry name" value="PIN_Pae0151-like"/>
    <property type="match status" value="1"/>
</dbReference>
<keyword evidence="1" id="KW-0460">Magnesium</keyword>
<feature type="domain" description="PIN" evidence="2">
    <location>
        <begin position="2"/>
        <end position="117"/>
    </location>
</feature>
<comment type="caution">
    <text evidence="3">The sequence shown here is derived from an EMBL/GenBank/DDBJ whole genome shotgun (WGS) entry which is preliminary data.</text>
</comment>
<dbReference type="InterPro" id="IPR029060">
    <property type="entry name" value="PIN-like_dom_sf"/>
</dbReference>
<sequence length="135" mass="15504">MIVVDTNIISYFYLTSEFSELAEKLYLKEPVWSVPLLWRSEFRNVLALYIRKELITLNDAVEIFEAAEELLLNNEFEINSIYVLTLAQASGCTAYDCEFVSLAQDLNVQLVTMDEKTSKKFSGTVLSIPEFLENK</sequence>
<protein>
    <recommendedName>
        <fullName evidence="2">PIN domain-containing protein</fullName>
    </recommendedName>
</protein>
<dbReference type="AlphaFoldDB" id="A0A0F9AUZ5"/>
<dbReference type="EMBL" id="LAZR01040941">
    <property type="protein sequence ID" value="KKL13235.1"/>
    <property type="molecule type" value="Genomic_DNA"/>
</dbReference>
<dbReference type="SUPFAM" id="SSF88723">
    <property type="entry name" value="PIN domain-like"/>
    <property type="match status" value="1"/>
</dbReference>
<name>A0A0F9AUZ5_9ZZZZ</name>
<evidence type="ECO:0000259" key="2">
    <source>
        <dbReference type="Pfam" id="PF01850"/>
    </source>
</evidence>
<organism evidence="3">
    <name type="scientific">marine sediment metagenome</name>
    <dbReference type="NCBI Taxonomy" id="412755"/>
    <lineage>
        <taxon>unclassified sequences</taxon>
        <taxon>metagenomes</taxon>
        <taxon>ecological metagenomes</taxon>
    </lineage>
</organism>
<evidence type="ECO:0000313" key="3">
    <source>
        <dbReference type="EMBL" id="KKL13235.1"/>
    </source>
</evidence>
<dbReference type="InterPro" id="IPR044153">
    <property type="entry name" value="PIN_Pae0151-like"/>
</dbReference>
<dbReference type="InterPro" id="IPR002716">
    <property type="entry name" value="PIN_dom"/>
</dbReference>
<accession>A0A0F9AUZ5</accession>
<gene>
    <name evidence="3" type="ORF">LCGC14_2527800</name>
</gene>
<proteinExistence type="predicted"/>
<dbReference type="PANTHER" id="PTHR35901:SF1">
    <property type="entry name" value="EXONUCLEASE VAPC9"/>
    <property type="match status" value="1"/>
</dbReference>
<dbReference type="PANTHER" id="PTHR35901">
    <property type="entry name" value="RIBONUCLEASE VAPC3"/>
    <property type="match status" value="1"/>
</dbReference>
<evidence type="ECO:0000256" key="1">
    <source>
        <dbReference type="ARBA" id="ARBA00022842"/>
    </source>
</evidence>
<dbReference type="InterPro" id="IPR051619">
    <property type="entry name" value="TypeII_TA_RNase_PINc/VapC"/>
</dbReference>
<dbReference type="Gene3D" id="3.40.50.1010">
    <property type="entry name" value="5'-nuclease"/>
    <property type="match status" value="1"/>
</dbReference>